<comment type="caution">
    <text evidence="2">The sequence shown here is derived from an EMBL/GenBank/DDBJ whole genome shotgun (WGS) entry which is preliminary data.</text>
</comment>
<evidence type="ECO:0000313" key="3">
    <source>
        <dbReference type="Proteomes" id="UP001145742"/>
    </source>
</evidence>
<dbReference type="EMBL" id="WHWB01034581">
    <property type="protein sequence ID" value="KAJ7407814.1"/>
    <property type="molecule type" value="Genomic_DNA"/>
</dbReference>
<feature type="region of interest" description="Disordered" evidence="1">
    <location>
        <begin position="1"/>
        <end position="39"/>
    </location>
</feature>
<reference evidence="2" key="1">
    <citation type="submission" date="2019-10" db="EMBL/GenBank/DDBJ databases">
        <authorList>
            <person name="Soares A.E.R."/>
            <person name="Aleixo A."/>
            <person name="Schneider P."/>
            <person name="Miyaki C.Y."/>
            <person name="Schneider M.P."/>
            <person name="Mello C."/>
            <person name="Vasconcelos A.T.R."/>
        </authorList>
    </citation>
    <scope>NUCLEOTIDE SEQUENCE</scope>
    <source>
        <tissue evidence="2">Muscle</tissue>
    </source>
</reference>
<name>A0ABQ9CXE9_9PASS</name>
<gene>
    <name evidence="2" type="ORF">WISP_124522</name>
</gene>
<keyword evidence="3" id="KW-1185">Reference proteome</keyword>
<proteinExistence type="predicted"/>
<sequence>MRERCGSSAGAVRERSRAEDHQREHKSAKIPPGSWGDEGSGCTGVHCCLVKLQPQPGFFHSDFQMKPHQIIRYGDQGQQESSLLNQISPAIQPHLQQHQVHFQSRPVGFGEDTVISD</sequence>
<feature type="compositionally biased region" description="Basic and acidic residues" evidence="1">
    <location>
        <begin position="12"/>
        <end position="27"/>
    </location>
</feature>
<protein>
    <submittedName>
        <fullName evidence="2">Uncharacterized protein</fullName>
    </submittedName>
</protein>
<evidence type="ECO:0000256" key="1">
    <source>
        <dbReference type="SAM" id="MobiDB-lite"/>
    </source>
</evidence>
<organism evidence="2 3">
    <name type="scientific">Willisornis vidua</name>
    <name type="common">Xingu scale-backed antbird</name>
    <dbReference type="NCBI Taxonomy" id="1566151"/>
    <lineage>
        <taxon>Eukaryota</taxon>
        <taxon>Metazoa</taxon>
        <taxon>Chordata</taxon>
        <taxon>Craniata</taxon>
        <taxon>Vertebrata</taxon>
        <taxon>Euteleostomi</taxon>
        <taxon>Archelosauria</taxon>
        <taxon>Archosauria</taxon>
        <taxon>Dinosauria</taxon>
        <taxon>Saurischia</taxon>
        <taxon>Theropoda</taxon>
        <taxon>Coelurosauria</taxon>
        <taxon>Aves</taxon>
        <taxon>Neognathae</taxon>
        <taxon>Neoaves</taxon>
        <taxon>Telluraves</taxon>
        <taxon>Australaves</taxon>
        <taxon>Passeriformes</taxon>
        <taxon>Thamnophilidae</taxon>
        <taxon>Willisornis</taxon>
    </lineage>
</organism>
<evidence type="ECO:0000313" key="2">
    <source>
        <dbReference type="EMBL" id="KAJ7407814.1"/>
    </source>
</evidence>
<dbReference type="Proteomes" id="UP001145742">
    <property type="component" value="Unassembled WGS sequence"/>
</dbReference>
<accession>A0ABQ9CXE9</accession>